<dbReference type="GO" id="GO:0004125">
    <property type="term" value="F:L-seryl-tRNA(Sec) selenium transferase activity"/>
    <property type="evidence" value="ECO:0007669"/>
    <property type="project" value="TreeGrafter"/>
</dbReference>
<evidence type="ECO:0000313" key="4">
    <source>
        <dbReference type="EMBL" id="KOX94093.1"/>
    </source>
</evidence>
<evidence type="ECO:0000313" key="5">
    <source>
        <dbReference type="Proteomes" id="UP000037729"/>
    </source>
</evidence>
<keyword evidence="5" id="KW-1185">Reference proteome</keyword>
<dbReference type="InterPro" id="IPR015424">
    <property type="entry name" value="PyrdxlP-dep_Trfase"/>
</dbReference>
<dbReference type="OrthoDB" id="201572at2157"/>
<proteinExistence type="predicted"/>
<evidence type="ECO:0000259" key="3">
    <source>
        <dbReference type="Pfam" id="PF00266"/>
    </source>
</evidence>
<keyword evidence="2" id="KW-0663">Pyridoxal phosphate</keyword>
<protein>
    <submittedName>
        <fullName evidence="4">L-seryl-tRNA selenium transferase</fullName>
    </submittedName>
</protein>
<dbReference type="InterPro" id="IPR015421">
    <property type="entry name" value="PyrdxlP-dep_Trfase_major"/>
</dbReference>
<dbReference type="SUPFAM" id="SSF53383">
    <property type="entry name" value="PLP-dependent transferases"/>
    <property type="match status" value="1"/>
</dbReference>
<sequence length="407" mass="43503">MVRFTTESESESVYHQLGVTPVINAAGTKTRIGGSLIREEAADAMRAAADEFVQLSDLEAKASEQIAEIAGSEAGYVSPGAEAGLLLAAAAAIAGDDPKTMSELPHPTDAPNDIVMPRTHRTGYDHALRAAGANIVDVGTNDYHLGTGATNVEPWEIESAIDENTAGIAYVQKTYTQPDLSTVSEIAHRHDLPVIVDAAAEVPPIENLSRFVEQGADMVVFSGGKGIRGPQTTGLIAGKRRYIRSIAVQHQDMHVDRRVWNPPSSLIDTEQFDGVPRQGIGRSLKVGKEELVGLIRALELFIEEDQEALVAEWETLAQRMASQLAAAGVETTVVTGGEQSVAPRVVADIAGSQSTLSAAVLVAELQREDPRVYVGEDRIDEGEIVLNPMCLDEDGAAYVVDRLLTHI</sequence>
<dbReference type="EMBL" id="LIUF01000002">
    <property type="protein sequence ID" value="KOX94093.1"/>
    <property type="molecule type" value="Genomic_DNA"/>
</dbReference>
<name>A0A0N0BPK4_9EURY</name>
<accession>A0A0N0BPK4</accession>
<comment type="cofactor">
    <cofactor evidence="1">
        <name>pyridoxal 5'-phosphate</name>
        <dbReference type="ChEBI" id="CHEBI:597326"/>
    </cofactor>
</comment>
<reference evidence="4 5" key="1">
    <citation type="submission" date="2015-08" db="EMBL/GenBank/DDBJ databases">
        <title>Genomes of Isolates from Cabo Rojo, PR.</title>
        <authorList>
            <person name="Sanchez-Nieves R.L."/>
            <person name="Montalvo-Rodriguez R."/>
        </authorList>
    </citation>
    <scope>NUCLEOTIDE SEQUENCE [LARGE SCALE GENOMIC DNA]</scope>
    <source>
        <strain evidence="4 5">SL3</strain>
    </source>
</reference>
<evidence type="ECO:0000256" key="1">
    <source>
        <dbReference type="ARBA" id="ARBA00001933"/>
    </source>
</evidence>
<dbReference type="InterPro" id="IPR000192">
    <property type="entry name" value="Aminotrans_V_dom"/>
</dbReference>
<feature type="domain" description="Aminotransferase class V" evidence="3">
    <location>
        <begin position="151"/>
        <end position="246"/>
    </location>
</feature>
<dbReference type="Gene3D" id="3.40.640.10">
    <property type="entry name" value="Type I PLP-dependent aspartate aminotransferase-like (Major domain)"/>
    <property type="match status" value="1"/>
</dbReference>
<gene>
    <name evidence="4" type="ORF">AMS69_09285</name>
</gene>
<dbReference type="RefSeq" id="WP_053967769.1">
    <property type="nucleotide sequence ID" value="NZ_LIUF01000002.1"/>
</dbReference>
<evidence type="ECO:0000256" key="2">
    <source>
        <dbReference type="ARBA" id="ARBA00022898"/>
    </source>
</evidence>
<dbReference type="PANTHER" id="PTHR32328">
    <property type="entry name" value="L-SERYL-TRNA(SEC) SELENIUM TRANSFERASE"/>
    <property type="match status" value="1"/>
</dbReference>
<dbReference type="PATRIC" id="fig|1705562.3.peg.2953"/>
<dbReference type="Pfam" id="PF00266">
    <property type="entry name" value="Aminotran_5"/>
    <property type="match status" value="1"/>
</dbReference>
<dbReference type="AlphaFoldDB" id="A0A0N0BPK4"/>
<organism evidence="4 5">
    <name type="scientific">Haloarcula rubripromontorii</name>
    <dbReference type="NCBI Taxonomy" id="1705562"/>
    <lineage>
        <taxon>Archaea</taxon>
        <taxon>Methanobacteriati</taxon>
        <taxon>Methanobacteriota</taxon>
        <taxon>Stenosarchaea group</taxon>
        <taxon>Halobacteria</taxon>
        <taxon>Halobacteriales</taxon>
        <taxon>Haloarculaceae</taxon>
        <taxon>Haloarcula</taxon>
    </lineage>
</organism>
<dbReference type="STRING" id="1705562.AMS69_09285"/>
<comment type="caution">
    <text evidence="4">The sequence shown here is derived from an EMBL/GenBank/DDBJ whole genome shotgun (WGS) entry which is preliminary data.</text>
</comment>
<keyword evidence="4" id="KW-0808">Transferase</keyword>
<dbReference type="Proteomes" id="UP000037729">
    <property type="component" value="Unassembled WGS sequence"/>
</dbReference>
<dbReference type="PANTHER" id="PTHR32328:SF0">
    <property type="entry name" value="L-SERYL-TRNA(SEC) SELENIUM TRANSFERASE"/>
    <property type="match status" value="1"/>
</dbReference>